<dbReference type="Gene3D" id="1.10.10.10">
    <property type="entry name" value="Winged helix-like DNA-binding domain superfamily/Winged helix DNA-binding domain"/>
    <property type="match status" value="1"/>
</dbReference>
<comment type="similarity">
    <text evidence="1 7">Belongs to the sigma-70 factor family.</text>
</comment>
<keyword evidence="3 7" id="KW-0805">Transcription regulation</keyword>
<dbReference type="InterPro" id="IPR013324">
    <property type="entry name" value="RNA_pol_sigma_r3/r4-like"/>
</dbReference>
<dbReference type="Pfam" id="PF04545">
    <property type="entry name" value="Sigma70_r4"/>
    <property type="match status" value="1"/>
</dbReference>
<evidence type="ECO:0000256" key="3">
    <source>
        <dbReference type="ARBA" id="ARBA00023015"/>
    </source>
</evidence>
<dbReference type="KEGG" id="aarg:Aargi30884_07900"/>
<keyword evidence="4 7" id="KW-0731">Sigma factor</keyword>
<dbReference type="Gene3D" id="1.20.120.1810">
    <property type="match status" value="1"/>
</dbReference>
<organism evidence="9 10">
    <name type="scientific">Amedibacterium intestinale</name>
    <dbReference type="NCBI Taxonomy" id="2583452"/>
    <lineage>
        <taxon>Bacteria</taxon>
        <taxon>Bacillati</taxon>
        <taxon>Bacillota</taxon>
        <taxon>Erysipelotrichia</taxon>
        <taxon>Erysipelotrichales</taxon>
        <taxon>Erysipelotrichaceae</taxon>
        <taxon>Amedibacterium</taxon>
    </lineage>
</organism>
<dbReference type="PROSITE" id="PS00715">
    <property type="entry name" value="SIGMA70_1"/>
    <property type="match status" value="1"/>
</dbReference>
<evidence type="ECO:0000256" key="6">
    <source>
        <dbReference type="ARBA" id="ARBA00023163"/>
    </source>
</evidence>
<dbReference type="CDD" id="cd06171">
    <property type="entry name" value="Sigma70_r4"/>
    <property type="match status" value="1"/>
</dbReference>
<dbReference type="InterPro" id="IPR001387">
    <property type="entry name" value="Cro/C1-type_HTH"/>
</dbReference>
<dbReference type="InterPro" id="IPR007627">
    <property type="entry name" value="RNA_pol_sigma70_r2"/>
</dbReference>
<keyword evidence="10" id="KW-1185">Reference proteome</keyword>
<dbReference type="InterPro" id="IPR007630">
    <property type="entry name" value="RNA_pol_sigma70_r4"/>
</dbReference>
<dbReference type="AlphaFoldDB" id="A0A6N4TGN0"/>
<dbReference type="Pfam" id="PF04542">
    <property type="entry name" value="Sigma70_r2"/>
    <property type="match status" value="1"/>
</dbReference>
<evidence type="ECO:0000259" key="8">
    <source>
        <dbReference type="PROSITE" id="PS50943"/>
    </source>
</evidence>
<evidence type="ECO:0000256" key="5">
    <source>
        <dbReference type="ARBA" id="ARBA00023125"/>
    </source>
</evidence>
<dbReference type="PROSITE" id="PS50943">
    <property type="entry name" value="HTH_CROC1"/>
    <property type="match status" value="1"/>
</dbReference>
<gene>
    <name evidence="9" type="primary">sigK</name>
    <name evidence="9" type="ORF">Aargi30884_07900</name>
</gene>
<dbReference type="GO" id="GO:0030435">
    <property type="term" value="P:sporulation resulting in formation of a cellular spore"/>
    <property type="evidence" value="ECO:0007669"/>
    <property type="project" value="UniProtKB-KW"/>
</dbReference>
<comment type="function">
    <text evidence="7">Sigma factors are initiation factors that promote the attachment of RNA polymerase to specific initiation sites and are then released.</text>
</comment>
<keyword evidence="2" id="KW-0749">Sporulation</keyword>
<feature type="domain" description="HTH cro/C1-type" evidence="8">
    <location>
        <begin position="195"/>
        <end position="215"/>
    </location>
</feature>
<evidence type="ECO:0000313" key="10">
    <source>
        <dbReference type="Proteomes" id="UP000464754"/>
    </source>
</evidence>
<evidence type="ECO:0000313" key="9">
    <source>
        <dbReference type="EMBL" id="BBK21887.1"/>
    </source>
</evidence>
<name>A0A6N4TGN0_9FIRM</name>
<dbReference type="GO" id="GO:0016987">
    <property type="term" value="F:sigma factor activity"/>
    <property type="evidence" value="ECO:0007669"/>
    <property type="project" value="UniProtKB-KW"/>
</dbReference>
<dbReference type="EMBL" id="AP019695">
    <property type="protein sequence ID" value="BBK21887.1"/>
    <property type="molecule type" value="Genomic_DNA"/>
</dbReference>
<keyword evidence="6 7" id="KW-0804">Transcription</keyword>
<dbReference type="PIRSF" id="PIRSF000770">
    <property type="entry name" value="RNA_pol_sigma-SigE/K"/>
    <property type="match status" value="1"/>
</dbReference>
<dbReference type="SUPFAM" id="SSF88946">
    <property type="entry name" value="Sigma2 domain of RNA polymerase sigma factors"/>
    <property type="match status" value="1"/>
</dbReference>
<protein>
    <recommendedName>
        <fullName evidence="7">RNA polymerase sigma factor</fullName>
    </recommendedName>
</protein>
<keyword evidence="5 7" id="KW-0238">DNA-binding</keyword>
<dbReference type="PANTHER" id="PTHR30376:SF3">
    <property type="entry name" value="RNA POLYMERASE SIGMA FACTOR RPOH"/>
    <property type="match status" value="1"/>
</dbReference>
<evidence type="ECO:0000256" key="2">
    <source>
        <dbReference type="ARBA" id="ARBA00022969"/>
    </source>
</evidence>
<evidence type="ECO:0000256" key="4">
    <source>
        <dbReference type="ARBA" id="ARBA00023082"/>
    </source>
</evidence>
<dbReference type="GO" id="GO:0003677">
    <property type="term" value="F:DNA binding"/>
    <property type="evidence" value="ECO:0007669"/>
    <property type="project" value="UniProtKB-KW"/>
</dbReference>
<dbReference type="InterPro" id="IPR050813">
    <property type="entry name" value="Sigma-70_Factor"/>
</dbReference>
<dbReference type="NCBIfam" id="TIGR02937">
    <property type="entry name" value="sigma70-ECF"/>
    <property type="match status" value="1"/>
</dbReference>
<reference evidence="10" key="1">
    <citation type="submission" date="2019-05" db="EMBL/GenBank/DDBJ databases">
        <title>Complete genome sequencing of Absiella argi strain JCM 30884.</title>
        <authorList>
            <person name="Sakamoto M."/>
            <person name="Murakami T."/>
            <person name="Mori H."/>
        </authorList>
    </citation>
    <scope>NUCLEOTIDE SEQUENCE [LARGE SCALE GENOMIC DNA]</scope>
    <source>
        <strain evidence="10">JCM 30884</strain>
    </source>
</reference>
<dbReference type="PRINTS" id="PR00046">
    <property type="entry name" value="SIGMA70FCT"/>
</dbReference>
<dbReference type="SUPFAM" id="SSF88659">
    <property type="entry name" value="Sigma3 and sigma4 domains of RNA polymerase sigma factors"/>
    <property type="match status" value="1"/>
</dbReference>
<dbReference type="Proteomes" id="UP000464754">
    <property type="component" value="Chromosome"/>
</dbReference>
<dbReference type="InterPro" id="IPR036388">
    <property type="entry name" value="WH-like_DNA-bd_sf"/>
</dbReference>
<dbReference type="GO" id="GO:0006352">
    <property type="term" value="P:DNA-templated transcription initiation"/>
    <property type="evidence" value="ECO:0007669"/>
    <property type="project" value="InterPro"/>
</dbReference>
<sequence>MLSAVFEVLQHALCYVGYVRNNSFAKPLSKEEETDCIERLSKHDEQAREKLIEHNLRLVAHIVKKYDIKKEQSEDLISIGTIGLIKAIDSFKPEKGHKLTTYASRCIENEILMYLRSSKNYFQNVSLNDPIATDKDGSEITLLDAIAAPVQRSVVDSIVLEDRVIKLKKYLHVLDPRELEIITRRFGLFKQEEQTQREIAKEMHISRSYVSRIEKRAFMKIYREFQKEEKNV</sequence>
<dbReference type="InterPro" id="IPR000943">
    <property type="entry name" value="RNA_pol_sigma70"/>
</dbReference>
<dbReference type="InterPro" id="IPR014284">
    <property type="entry name" value="RNA_pol_sigma-70_dom"/>
</dbReference>
<dbReference type="PANTHER" id="PTHR30376">
    <property type="entry name" value="SIGMA FACTOR RPOH HEAT SHOCK RELATED"/>
    <property type="match status" value="1"/>
</dbReference>
<accession>A0A6N4TGN0</accession>
<dbReference type="NCBIfam" id="NF004471">
    <property type="entry name" value="PRK05803.1"/>
    <property type="match status" value="1"/>
</dbReference>
<evidence type="ECO:0000256" key="7">
    <source>
        <dbReference type="RuleBase" id="RU362124"/>
    </source>
</evidence>
<dbReference type="RefSeq" id="WP_115715045.1">
    <property type="nucleotide sequence ID" value="NZ_AP019695.1"/>
</dbReference>
<evidence type="ECO:0000256" key="1">
    <source>
        <dbReference type="ARBA" id="ARBA00007788"/>
    </source>
</evidence>
<proteinExistence type="inferred from homology"/>
<dbReference type="InterPro" id="IPR013325">
    <property type="entry name" value="RNA_pol_sigma_r2"/>
</dbReference>
<dbReference type="PROSITE" id="PS00716">
    <property type="entry name" value="SIGMA70_2"/>
    <property type="match status" value="1"/>
</dbReference>